<keyword evidence="3" id="KW-1185">Reference proteome</keyword>
<keyword evidence="1" id="KW-0472">Membrane</keyword>
<proteinExistence type="predicted"/>
<reference evidence="2" key="1">
    <citation type="submission" date="2023-01" db="EMBL/GenBank/DDBJ databases">
        <title>Complete genome sequence of Planctobacterium marinum strain Dej080120_11.</title>
        <authorList>
            <person name="Ueki S."/>
            <person name="Maruyama F."/>
        </authorList>
    </citation>
    <scope>NUCLEOTIDE SEQUENCE</scope>
    <source>
        <strain evidence="2">Dej080120_11</strain>
    </source>
</reference>
<evidence type="ECO:0000256" key="1">
    <source>
        <dbReference type="SAM" id="Phobius"/>
    </source>
</evidence>
<accession>A0AA48KT95</accession>
<dbReference type="Proteomes" id="UP001333710">
    <property type="component" value="Chromosome"/>
</dbReference>
<dbReference type="AlphaFoldDB" id="A0AA48KT95"/>
<dbReference type="EMBL" id="AP027272">
    <property type="protein sequence ID" value="BDX07967.1"/>
    <property type="molecule type" value="Genomic_DNA"/>
</dbReference>
<evidence type="ECO:0000313" key="3">
    <source>
        <dbReference type="Proteomes" id="UP001333710"/>
    </source>
</evidence>
<keyword evidence="1" id="KW-0812">Transmembrane</keyword>
<sequence>MAWRKLARDHVELFLSIAALVTAVAAVFIALEQTKVMREEASLERERQKIAVMPSVWVSTFINTADGSGEYKLVFANRGLGPAVIERFDISVNGRVAKNWDQLTRILVQEFGDDIALDGRVVRSARSPISAGMFLEAGHDTSPFSFTSDGQKDLFKLFAGNTQRMDLSLCYCALYGSCYVAKLFRRPVEIEQCEADPQPFVSHAFFPE</sequence>
<evidence type="ECO:0000313" key="2">
    <source>
        <dbReference type="EMBL" id="BDX07967.1"/>
    </source>
</evidence>
<protein>
    <submittedName>
        <fullName evidence="2">Uncharacterized protein</fullName>
    </submittedName>
</protein>
<gene>
    <name evidence="2" type="ORF">MACH26_34880</name>
</gene>
<dbReference type="RefSeq" id="WP_338294064.1">
    <property type="nucleotide sequence ID" value="NZ_AP027272.1"/>
</dbReference>
<organism evidence="2 3">
    <name type="scientific">Planctobacterium marinum</name>
    <dbReference type="NCBI Taxonomy" id="1631968"/>
    <lineage>
        <taxon>Bacteria</taxon>
        <taxon>Pseudomonadati</taxon>
        <taxon>Pseudomonadota</taxon>
        <taxon>Gammaproteobacteria</taxon>
        <taxon>Alteromonadales</taxon>
        <taxon>Alteromonadaceae</taxon>
        <taxon>Planctobacterium</taxon>
    </lineage>
</organism>
<name>A0AA48KT95_9ALTE</name>
<keyword evidence="1" id="KW-1133">Transmembrane helix</keyword>
<feature type="transmembrane region" description="Helical" evidence="1">
    <location>
        <begin position="13"/>
        <end position="31"/>
    </location>
</feature>
<dbReference type="KEGG" id="pmaw:MACH26_34880"/>